<dbReference type="Pfam" id="PF13602">
    <property type="entry name" value="ADH_zinc_N_2"/>
    <property type="match status" value="1"/>
</dbReference>
<dbReference type="SUPFAM" id="SSF51735">
    <property type="entry name" value="NAD(P)-binding Rossmann-fold domains"/>
    <property type="match status" value="3"/>
</dbReference>
<dbReference type="SUPFAM" id="SSF53901">
    <property type="entry name" value="Thiolase-like"/>
    <property type="match status" value="1"/>
</dbReference>
<evidence type="ECO:0000256" key="4">
    <source>
        <dbReference type="ARBA" id="ARBA00023268"/>
    </source>
</evidence>
<dbReference type="InterPro" id="IPR032821">
    <property type="entry name" value="PKS_assoc"/>
</dbReference>
<dbReference type="InterPro" id="IPR014030">
    <property type="entry name" value="Ketoacyl_synth_N"/>
</dbReference>
<dbReference type="InterPro" id="IPR011032">
    <property type="entry name" value="GroES-like_sf"/>
</dbReference>
<feature type="region of interest" description="C-terminal hotdog fold" evidence="5">
    <location>
        <begin position="1080"/>
        <end position="1239"/>
    </location>
</feature>
<dbReference type="Gene3D" id="1.10.1200.10">
    <property type="entry name" value="ACP-like"/>
    <property type="match status" value="1"/>
</dbReference>
<dbReference type="InterPro" id="IPR014043">
    <property type="entry name" value="Acyl_transferase_dom"/>
</dbReference>
<dbReference type="GO" id="GO:1901336">
    <property type="term" value="P:lactone biosynthetic process"/>
    <property type="evidence" value="ECO:0007669"/>
    <property type="project" value="UniProtKB-ARBA"/>
</dbReference>
<dbReference type="PROSITE" id="PS52004">
    <property type="entry name" value="KS3_2"/>
    <property type="match status" value="1"/>
</dbReference>
<dbReference type="VEuPathDB" id="FungiDB:P170DRAFT_410081"/>
<dbReference type="Pfam" id="PF16197">
    <property type="entry name" value="KAsynt_C_assoc"/>
    <property type="match status" value="1"/>
</dbReference>
<dbReference type="Pfam" id="PF00698">
    <property type="entry name" value="Acyl_transf_1"/>
    <property type="match status" value="1"/>
</dbReference>
<dbReference type="Pfam" id="PF23114">
    <property type="entry name" value="NAD-bd_HRPKS_sdrA"/>
    <property type="match status" value="1"/>
</dbReference>
<dbReference type="CDD" id="cd00833">
    <property type="entry name" value="PKS"/>
    <property type="match status" value="1"/>
</dbReference>
<dbReference type="Gene3D" id="3.30.70.3290">
    <property type="match status" value="1"/>
</dbReference>
<dbReference type="SUPFAM" id="SSF50129">
    <property type="entry name" value="GroES-like"/>
    <property type="match status" value="1"/>
</dbReference>
<evidence type="ECO:0000256" key="3">
    <source>
        <dbReference type="ARBA" id="ARBA00022679"/>
    </source>
</evidence>
<feature type="domain" description="Carrier" evidence="7">
    <location>
        <begin position="2354"/>
        <end position="2430"/>
    </location>
</feature>
<dbReference type="Proteomes" id="UP000234275">
    <property type="component" value="Unassembled WGS sequence"/>
</dbReference>
<feature type="active site" description="Proton acceptor; for dehydratase activity" evidence="5">
    <location>
        <position position="965"/>
    </location>
</feature>
<dbReference type="InterPro" id="IPR020843">
    <property type="entry name" value="ER"/>
</dbReference>
<dbReference type="OrthoDB" id="329835at2759"/>
<dbReference type="InterPro" id="IPR042104">
    <property type="entry name" value="PKS_dehydratase_sf"/>
</dbReference>
<dbReference type="InterPro" id="IPR036291">
    <property type="entry name" value="NAD(P)-bd_dom_sf"/>
</dbReference>
<dbReference type="GO" id="GO:0004312">
    <property type="term" value="F:fatty acid synthase activity"/>
    <property type="evidence" value="ECO:0007669"/>
    <property type="project" value="TreeGrafter"/>
</dbReference>
<evidence type="ECO:0000259" key="7">
    <source>
        <dbReference type="PROSITE" id="PS50075"/>
    </source>
</evidence>
<gene>
    <name evidence="10" type="ORF">P170DRAFT_410081</name>
</gene>
<dbReference type="GO" id="GO:0006633">
    <property type="term" value="P:fatty acid biosynthetic process"/>
    <property type="evidence" value="ECO:0007669"/>
    <property type="project" value="InterPro"/>
</dbReference>
<evidence type="ECO:0000313" key="11">
    <source>
        <dbReference type="Proteomes" id="UP000234275"/>
    </source>
</evidence>
<dbReference type="RefSeq" id="XP_024703079.1">
    <property type="nucleotide sequence ID" value="XM_024846831.1"/>
</dbReference>
<evidence type="ECO:0000256" key="5">
    <source>
        <dbReference type="PROSITE-ProRule" id="PRU01363"/>
    </source>
</evidence>
<evidence type="ECO:0000256" key="6">
    <source>
        <dbReference type="SAM" id="MobiDB-lite"/>
    </source>
</evidence>
<feature type="region of interest" description="Disordered" evidence="6">
    <location>
        <begin position="1402"/>
        <end position="1443"/>
    </location>
</feature>
<dbReference type="InterPro" id="IPR001227">
    <property type="entry name" value="Ac_transferase_dom_sf"/>
</dbReference>
<dbReference type="InterPro" id="IPR049552">
    <property type="entry name" value="PKS_DH_N"/>
</dbReference>
<dbReference type="SMART" id="SM00822">
    <property type="entry name" value="PKS_KR"/>
    <property type="match status" value="1"/>
</dbReference>
<dbReference type="STRING" id="1392250.A0A2I2G4H2"/>
<evidence type="ECO:0000256" key="2">
    <source>
        <dbReference type="ARBA" id="ARBA00022553"/>
    </source>
</evidence>
<dbReference type="InterPro" id="IPR016036">
    <property type="entry name" value="Malonyl_transacylase_ACP-bd"/>
</dbReference>
<proteinExistence type="predicted"/>
<dbReference type="InterPro" id="IPR009081">
    <property type="entry name" value="PP-bd_ACP"/>
</dbReference>
<reference evidence="10 11" key="1">
    <citation type="submission" date="2016-12" db="EMBL/GenBank/DDBJ databases">
        <title>The genomes of Aspergillus section Nigri reveals drivers in fungal speciation.</title>
        <authorList>
            <consortium name="DOE Joint Genome Institute"/>
            <person name="Vesth T.C."/>
            <person name="Nybo J."/>
            <person name="Theobald S."/>
            <person name="Brandl J."/>
            <person name="Frisvad J.C."/>
            <person name="Nielsen K.F."/>
            <person name="Lyhne E.K."/>
            <person name="Kogle M.E."/>
            <person name="Kuo A."/>
            <person name="Riley R."/>
            <person name="Clum A."/>
            <person name="Nolan M."/>
            <person name="Lipzen A."/>
            <person name="Salamov A."/>
            <person name="Henrissat B."/>
            <person name="Wiebenga A."/>
            <person name="De Vries R.P."/>
            <person name="Grigoriev I.V."/>
            <person name="Mortensen U.H."/>
            <person name="Andersen M.R."/>
            <person name="Baker S.E."/>
        </authorList>
    </citation>
    <scope>NUCLEOTIDE SEQUENCE [LARGE SCALE GENOMIC DNA]</scope>
    <source>
        <strain evidence="10 11">IBT 23096</strain>
    </source>
</reference>
<dbReference type="GO" id="GO:0004315">
    <property type="term" value="F:3-oxoacyl-[acyl-carrier-protein] synthase activity"/>
    <property type="evidence" value="ECO:0007669"/>
    <property type="project" value="InterPro"/>
</dbReference>
<dbReference type="Gene3D" id="3.40.50.720">
    <property type="entry name" value="NAD(P)-binding Rossmann-like Domain"/>
    <property type="match status" value="3"/>
</dbReference>
<keyword evidence="4" id="KW-0511">Multifunctional enzyme</keyword>
<dbReference type="InterPro" id="IPR020841">
    <property type="entry name" value="PKS_Beta-ketoAc_synthase_dom"/>
</dbReference>
<keyword evidence="1" id="KW-0596">Phosphopantetheine</keyword>
<dbReference type="SMART" id="SM00823">
    <property type="entry name" value="PKS_PP"/>
    <property type="match status" value="1"/>
</dbReference>
<dbReference type="Gene3D" id="3.90.180.10">
    <property type="entry name" value="Medium-chain alcohol dehydrogenases, catalytic domain"/>
    <property type="match status" value="1"/>
</dbReference>
<dbReference type="PANTHER" id="PTHR43775:SF18">
    <property type="entry name" value="ENZYME, PUTATIVE (JCVI)-RELATED"/>
    <property type="match status" value="1"/>
</dbReference>
<feature type="domain" description="PKS/mFAS DH" evidence="9">
    <location>
        <begin position="933"/>
        <end position="1239"/>
    </location>
</feature>
<dbReference type="SMART" id="SM00827">
    <property type="entry name" value="PKS_AT"/>
    <property type="match status" value="1"/>
</dbReference>
<dbReference type="InterPro" id="IPR018201">
    <property type="entry name" value="Ketoacyl_synth_AS"/>
</dbReference>
<feature type="active site" description="Proton donor; for dehydratase activity" evidence="5">
    <location>
        <position position="1145"/>
    </location>
</feature>
<sequence length="2439" mass="263742">MAPRQAQEPIAIVGLACRLPGGINNTNQLWEFLEKGDIASREVPDSRFTCETHYDGSLKPGTMRPPGGMFLRDVDPADFDASFFEISGADAVSMDPNQRQMMEVVYEGLENSGLTLERLDGASVACFVASFATDYAEIQNRDPLDRASNHILGIGRASMANRLSYFLNVKGPSVTIDTACSSSMVGLHLAVRALHNGEAETAVVATSNLYLNPEHVQDMGSLGQAHSPTGLCHTFDATADGYIKSEAVSAIIIKRLTDAMRDGDPIRAVVRGTASTSNGRTNGLASPSSEAQASAIRKAYDSAGIANFNDTAYLECHGTGTPAGDPTEVNGVGSVFAATRDPETPLILGSIKANLGHSEPAAGSSGVLKAVLSIERGFLPGTPSLMSPNPKIDFMRNRVRASRTAIPWPDQPGVLRRASVNSFGYGGSNAVIEQAPKHDGPTAHVSSRLANDDYDFDADLINAEDSVTARPYTLVLSANDTVSLQASIDALCTHLLDPRTQVSLPDLAYTLSERRSRFWHRAYITAHSTTGLRATDFVIGKRAPKAPRLAFVFTGQGAQWPEMGAALLQHFPCALAIVEELDQVLQSLSHPPAWSLRAELTESRNAEHLRQPAFSQPIVTALQLALLEVFDSWGIVPTSVVGHSSGEIAAAYVAGLMSRADAIKAAFYRGKAAVNRETQEEAEMLAVGLGPDTVQAFLDKYSGEVWIACFNSPTSVTISGHRKALEPLADEIRVVGHFARLLQVDLAYHSGLMSDIAAKYNELLDEEPSFHPAATPAASPAVPMFSSVTGAAMTTAADGLYWKTNMTSPVRFSEALTALVSDTRKPDILIEIGPAGALAGPVSQVLKTLPGATDITYTSAWARGADPIIAIFDVAGRLFNFGVPIDFTTVNAYTDSPVRTVIDLPNYRWNHSIKYWYENASSLDWRFKSYKTHDLIGSKVLGSPWQAPSWRKRLDLADVPWLRDHAMGADILMPAAGFIAMGLEAMYQKHASDQQPAVTSPSQLGFQFRSVRFQRALILRPDRPSSVLLSLIPVPGSHVWHEFCVASEVDGTQMQHCVGRVRVQDPVVEMANAAELGPLQHPSSAQLWYKAQREIGMTFGPAFQNIQSVEATSGQRVSRARLSLAPPPSRWDPQSYYPLHPAVLDACFQSATPALVAGERSKIRNMVVPSLLDEVVINPISATLNEGLVVAEAVFNERGRRDQLQSYFANVRLHDPQTGALFMRTHGLHIAKLDAGPQPGPHTLHQVVWQPDISLLTQEQLRCLSHSGHRIATILNLASHRSPTLRVLEVNLEVEDTSSVWFESGGDLAATHAAYTGYDLLFVDTKTLVTAQTQYENRRQTSFHLVMLDREGLGLDTDALYGLAIIKGARTTETVEQVVKSLMPLLVEDACTLLMAGSPPMTGSPFTTIPEQPRIDGSPSEKPTLSSSSSSEAAGSASGVTPASSVISLDPRIKLRPFSNDQTLRRLGPAGAGLFQSLIEVDWAVDGDVLSFLGRGLTAGAQSPRGWHLVLYSFNETTPRLAPSCQAALEATGWKITSRYKALWPVELSTSRTVVMVLDELSMPLLPYLNEEQWTILKSLVSFGLPLVWVTKGAQHDRVTDPDRAFAVGLFRVARREDPTAKLTVLDVESSMSPATDWAIEQVLRQVQRETTHGGEAVVETEYAERDGILYTQRLMPDAQINAFRRAETEGTDPVIRGLHETDVQVRIHGDRVGTLDLSWCEEELVEPELDAGLVEVEVKTVGVNFKDVATIMGIVPENEFTIGCECAGVVRRVGPSSSPIQAGDRVAVVTKGTYANRVRVAVGLVHRIPDWLSFEDAATIPLVCMTAYVGLVDLANLRKGQSVLIHSATGGVGLAAIQLARFRQAEIFATVGTDEKREFLSTTFDIPHGHIFSSHDSRFAEDIRLATNSRGVDVILNSLTGELLDASWRLCADGGTMVEIGKRDIVGGSSLAMEPFDRNCSFRAIDLSYTNHSTSEESARVLREIFTLVENGHIGPIHPITTFGFDAVPAALAYIRRGQHIGKVVITNGDAPDVHLPIRPALRKLQLHPDLSYLIVGGLKGLCGSLAIYLARHGARHMIVCSRSGLADEASARIVHNCAAWGATVVDARGDVVDYDFVRQLFKSAAPPIAGLIQGAMVLRDKPYESMTVKEYHDAIAAKFHGTWNLHCASQEVQPPHSRPLDFFTMLSSVSGVIGNKGQANYAAGNTFLDSFASYRQGLGLAANTVDLGAIKDVGYMAEVGTELESRFDTRQWTPINERALREILTYSILQQKRGDPINAGSVAQLVTGINYPLTVGSSDLAGDPRFGYLFGGGDAGEGLEGEGRSAASEDDQAIRALKMSIQHSQPGADPTPVIKPVVELLSSQVTKVLRLEIEVEPGKALVAYGLDSLSAVEIKAWARMKIGVDFSTLEITNASSIYALGESMATKLLAATVAPGD</sequence>
<dbReference type="InterPro" id="IPR050091">
    <property type="entry name" value="PKS_NRPS_Biosynth_Enz"/>
</dbReference>
<dbReference type="InterPro" id="IPR013968">
    <property type="entry name" value="PKS_KR"/>
</dbReference>
<dbReference type="Pfam" id="PF14765">
    <property type="entry name" value="PS-DH"/>
    <property type="match status" value="1"/>
</dbReference>
<dbReference type="GO" id="GO:0044550">
    <property type="term" value="P:secondary metabolite biosynthetic process"/>
    <property type="evidence" value="ECO:0007669"/>
    <property type="project" value="UniProtKB-ARBA"/>
</dbReference>
<comment type="caution">
    <text evidence="10">The sequence shown here is derived from an EMBL/GenBank/DDBJ whole genome shotgun (WGS) entry which is preliminary data.</text>
</comment>
<dbReference type="PROSITE" id="PS52019">
    <property type="entry name" value="PKS_MFAS_DH"/>
    <property type="match status" value="1"/>
</dbReference>
<dbReference type="InterPro" id="IPR049900">
    <property type="entry name" value="PKS_mFAS_DH"/>
</dbReference>
<keyword evidence="2" id="KW-0597">Phosphoprotein</keyword>
<evidence type="ECO:0000256" key="1">
    <source>
        <dbReference type="ARBA" id="ARBA00022450"/>
    </source>
</evidence>
<dbReference type="Pfam" id="PF08659">
    <property type="entry name" value="KR"/>
    <property type="match status" value="1"/>
</dbReference>
<dbReference type="InterPro" id="IPR016035">
    <property type="entry name" value="Acyl_Trfase/lysoPLipase"/>
</dbReference>
<dbReference type="InterPro" id="IPR056501">
    <property type="entry name" value="NAD-bd_HRPKS_sdrA"/>
</dbReference>
<dbReference type="SUPFAM" id="SSF52151">
    <property type="entry name" value="FabD/lysophospholipase-like"/>
    <property type="match status" value="1"/>
</dbReference>
<dbReference type="Pfam" id="PF00550">
    <property type="entry name" value="PP-binding"/>
    <property type="match status" value="1"/>
</dbReference>
<dbReference type="InterPro" id="IPR014031">
    <property type="entry name" value="Ketoacyl_synth_C"/>
</dbReference>
<dbReference type="SMART" id="SM00826">
    <property type="entry name" value="PKS_DH"/>
    <property type="match status" value="1"/>
</dbReference>
<keyword evidence="3" id="KW-0808">Transferase</keyword>
<dbReference type="SMART" id="SM00825">
    <property type="entry name" value="PKS_KS"/>
    <property type="match status" value="1"/>
</dbReference>
<dbReference type="CDD" id="cd05195">
    <property type="entry name" value="enoyl_red"/>
    <property type="match status" value="1"/>
</dbReference>
<dbReference type="SUPFAM" id="SSF47336">
    <property type="entry name" value="ACP-like"/>
    <property type="match status" value="1"/>
</dbReference>
<dbReference type="InterPro" id="IPR013154">
    <property type="entry name" value="ADH-like_N"/>
</dbReference>
<dbReference type="Pfam" id="PF08240">
    <property type="entry name" value="ADH_N"/>
    <property type="match status" value="1"/>
</dbReference>
<dbReference type="InterPro" id="IPR020806">
    <property type="entry name" value="PKS_PP-bd"/>
</dbReference>
<dbReference type="SMART" id="SM00829">
    <property type="entry name" value="PKS_ER"/>
    <property type="match status" value="1"/>
</dbReference>
<accession>A0A2I2G4H2</accession>
<evidence type="ECO:0000259" key="9">
    <source>
        <dbReference type="PROSITE" id="PS52019"/>
    </source>
</evidence>
<evidence type="ECO:0000259" key="8">
    <source>
        <dbReference type="PROSITE" id="PS52004"/>
    </source>
</evidence>
<protein>
    <submittedName>
        <fullName evidence="10">Polyketide synthase 2</fullName>
    </submittedName>
</protein>
<dbReference type="Pfam" id="PF02801">
    <property type="entry name" value="Ketoacyl-synt_C"/>
    <property type="match status" value="1"/>
</dbReference>
<dbReference type="Pfam" id="PF00109">
    <property type="entry name" value="ketoacyl-synt"/>
    <property type="match status" value="1"/>
</dbReference>
<dbReference type="GeneID" id="36554530"/>
<dbReference type="InterPro" id="IPR049551">
    <property type="entry name" value="PKS_DH_C"/>
</dbReference>
<dbReference type="Gene3D" id="3.40.47.10">
    <property type="match status" value="1"/>
</dbReference>
<dbReference type="Pfam" id="PF21089">
    <property type="entry name" value="PKS_DH_N"/>
    <property type="match status" value="1"/>
</dbReference>
<feature type="region of interest" description="N-terminal hotdog fold" evidence="5">
    <location>
        <begin position="933"/>
        <end position="1068"/>
    </location>
</feature>
<dbReference type="SUPFAM" id="SSF55048">
    <property type="entry name" value="Probable ACP-binding domain of malonyl-CoA ACP transacylase"/>
    <property type="match status" value="1"/>
</dbReference>
<dbReference type="InterPro" id="IPR036736">
    <property type="entry name" value="ACP-like_sf"/>
</dbReference>
<dbReference type="PANTHER" id="PTHR43775">
    <property type="entry name" value="FATTY ACID SYNTHASE"/>
    <property type="match status" value="1"/>
</dbReference>
<dbReference type="GO" id="GO:0016491">
    <property type="term" value="F:oxidoreductase activity"/>
    <property type="evidence" value="ECO:0007669"/>
    <property type="project" value="InterPro"/>
</dbReference>
<dbReference type="FunFam" id="3.40.50.720:FF:000209">
    <property type="entry name" value="Polyketide synthase Pks12"/>
    <property type="match status" value="1"/>
</dbReference>
<dbReference type="EMBL" id="MSFO01000005">
    <property type="protein sequence ID" value="PLB47777.1"/>
    <property type="molecule type" value="Genomic_DNA"/>
</dbReference>
<feature type="compositionally biased region" description="Low complexity" evidence="6">
    <location>
        <begin position="1417"/>
        <end position="1439"/>
    </location>
</feature>
<keyword evidence="11" id="KW-1185">Reference proteome</keyword>
<dbReference type="InterPro" id="IPR020807">
    <property type="entry name" value="PKS_DH"/>
</dbReference>
<dbReference type="Gene3D" id="3.40.366.10">
    <property type="entry name" value="Malonyl-Coenzyme A Acyl Carrier Protein, domain 2"/>
    <property type="match status" value="1"/>
</dbReference>
<dbReference type="PROSITE" id="PS50075">
    <property type="entry name" value="CARRIER"/>
    <property type="match status" value="1"/>
</dbReference>
<dbReference type="GO" id="GO:0031177">
    <property type="term" value="F:phosphopantetheine binding"/>
    <property type="evidence" value="ECO:0007669"/>
    <property type="project" value="InterPro"/>
</dbReference>
<name>A0A2I2G4H2_9EURO</name>
<dbReference type="Gene3D" id="3.10.129.110">
    <property type="entry name" value="Polyketide synthase dehydratase"/>
    <property type="match status" value="1"/>
</dbReference>
<evidence type="ECO:0000313" key="10">
    <source>
        <dbReference type="EMBL" id="PLB47777.1"/>
    </source>
</evidence>
<dbReference type="InterPro" id="IPR057326">
    <property type="entry name" value="KR_dom"/>
</dbReference>
<organism evidence="10 11">
    <name type="scientific">Aspergillus steynii IBT 23096</name>
    <dbReference type="NCBI Taxonomy" id="1392250"/>
    <lineage>
        <taxon>Eukaryota</taxon>
        <taxon>Fungi</taxon>
        <taxon>Dikarya</taxon>
        <taxon>Ascomycota</taxon>
        <taxon>Pezizomycotina</taxon>
        <taxon>Eurotiomycetes</taxon>
        <taxon>Eurotiomycetidae</taxon>
        <taxon>Eurotiales</taxon>
        <taxon>Aspergillaceae</taxon>
        <taxon>Aspergillus</taxon>
        <taxon>Aspergillus subgen. Circumdati</taxon>
    </lineage>
</organism>
<dbReference type="InterPro" id="IPR016039">
    <property type="entry name" value="Thiolase-like"/>
</dbReference>
<feature type="domain" description="Ketosynthase family 3 (KS3)" evidence="8">
    <location>
        <begin position="7"/>
        <end position="436"/>
    </location>
</feature>
<dbReference type="PROSITE" id="PS00606">
    <property type="entry name" value="KS3_1"/>
    <property type="match status" value="1"/>
</dbReference>